<gene>
    <name evidence="1" type="ORF">HHK36_012584</name>
</gene>
<protein>
    <submittedName>
        <fullName evidence="1">Uncharacterized protein</fullName>
    </submittedName>
</protein>
<organism evidence="1 2">
    <name type="scientific">Tetracentron sinense</name>
    <name type="common">Spur-leaf</name>
    <dbReference type="NCBI Taxonomy" id="13715"/>
    <lineage>
        <taxon>Eukaryota</taxon>
        <taxon>Viridiplantae</taxon>
        <taxon>Streptophyta</taxon>
        <taxon>Embryophyta</taxon>
        <taxon>Tracheophyta</taxon>
        <taxon>Spermatophyta</taxon>
        <taxon>Magnoliopsida</taxon>
        <taxon>Trochodendrales</taxon>
        <taxon>Trochodendraceae</taxon>
        <taxon>Tetracentron</taxon>
    </lineage>
</organism>
<keyword evidence="2" id="KW-1185">Reference proteome</keyword>
<reference evidence="1 2" key="1">
    <citation type="submission" date="2020-04" db="EMBL/GenBank/DDBJ databases">
        <title>Plant Genome Project.</title>
        <authorList>
            <person name="Zhang R.-G."/>
        </authorList>
    </citation>
    <scope>NUCLEOTIDE SEQUENCE [LARGE SCALE GENOMIC DNA]</scope>
    <source>
        <strain evidence="1">YNK0</strain>
        <tissue evidence="1">Leaf</tissue>
    </source>
</reference>
<proteinExistence type="predicted"/>
<comment type="caution">
    <text evidence="1">The sequence shown here is derived from an EMBL/GenBank/DDBJ whole genome shotgun (WGS) entry which is preliminary data.</text>
</comment>
<dbReference type="OMA" id="QTMNEPL"/>
<accession>A0A835DFM0</accession>
<dbReference type="EMBL" id="JABCRI010000008">
    <property type="protein sequence ID" value="KAF8401638.1"/>
    <property type="molecule type" value="Genomic_DNA"/>
</dbReference>
<evidence type="ECO:0000313" key="2">
    <source>
        <dbReference type="Proteomes" id="UP000655225"/>
    </source>
</evidence>
<evidence type="ECO:0000313" key="1">
    <source>
        <dbReference type="EMBL" id="KAF8401638.1"/>
    </source>
</evidence>
<name>A0A835DFM0_TETSI</name>
<sequence length="297" mass="32652">MYANLLVSSSSYSRGHALGDLEGQDGHNIPMQLMTSTSGGMGANGATCYLPKDVSNQHIAVAAERNGNHPIAPPLPHWVHCQQTFHNRVNFHSESSTVRSARDIPEGVCLPLGSVQDVKGVFQYQRDILCNNSGMANDFIATDSFVEMDASKAKSSVHMLNFNNRDASINPSRVLCFHQNKMLDGENCNVPGKFLQHNHTSRKQESIEDKCNVSQSHSTVTVAVPGFPSRPCNSVSRQRATETDRGFGHYLLHEQMLNEPLEEMMGKLMEVNLTAATQLLESKGLYVIPMDLAEGLV</sequence>
<dbReference type="Proteomes" id="UP000655225">
    <property type="component" value="Unassembled WGS sequence"/>
</dbReference>
<dbReference type="AlphaFoldDB" id="A0A835DFM0"/>
<dbReference type="OrthoDB" id="1627850at2759"/>